<feature type="compositionally biased region" description="Basic residues" evidence="1">
    <location>
        <begin position="254"/>
        <end position="266"/>
    </location>
</feature>
<comment type="caution">
    <text evidence="2">The sequence shown here is derived from an EMBL/GenBank/DDBJ whole genome shotgun (WGS) entry which is preliminary data.</text>
</comment>
<dbReference type="EMBL" id="JAHYIQ010000001">
    <property type="protein sequence ID" value="KAK1137305.1"/>
    <property type="molecule type" value="Genomic_DNA"/>
</dbReference>
<feature type="region of interest" description="Disordered" evidence="1">
    <location>
        <begin position="150"/>
        <end position="188"/>
    </location>
</feature>
<organism evidence="2 3">
    <name type="scientific">Melipona bicolor</name>
    <dbReference type="NCBI Taxonomy" id="60889"/>
    <lineage>
        <taxon>Eukaryota</taxon>
        <taxon>Metazoa</taxon>
        <taxon>Ecdysozoa</taxon>
        <taxon>Arthropoda</taxon>
        <taxon>Hexapoda</taxon>
        <taxon>Insecta</taxon>
        <taxon>Pterygota</taxon>
        <taxon>Neoptera</taxon>
        <taxon>Endopterygota</taxon>
        <taxon>Hymenoptera</taxon>
        <taxon>Apocrita</taxon>
        <taxon>Aculeata</taxon>
        <taxon>Apoidea</taxon>
        <taxon>Anthophila</taxon>
        <taxon>Apidae</taxon>
        <taxon>Melipona</taxon>
    </lineage>
</organism>
<dbReference type="AlphaFoldDB" id="A0AA40GHE2"/>
<feature type="compositionally biased region" description="Polar residues" evidence="1">
    <location>
        <begin position="619"/>
        <end position="630"/>
    </location>
</feature>
<sequence length="751" mass="83315">MAAVKGVPAHTLKRFPVTGSSFKAAWELLRGRYEYDDDEYRLNNRHHRQRLRQRGAVHPTDEVSTAKPNLSSPTHDGSTDLIGDKLDLLTDLPNNLSNGEPLINNDAQATSRNVAEREEDADIKDETENAGVEVTHGTRDIVTSIDTTTSLPGVYTRKPESLDDSDDQPNASSSSPGIDGGSAPPTLELGVTRGLFESAAFRDDPSVPSTTRTHDGHSLKTIANIAGDLTFTSPTAPPTAYRSHYRGAADQVKRSSKHKSARNRQQAHRDDRCQLNRLRIIGNTCFINGAIRSENITRKEVLRDDNEHHRNRADDVANIPRRHSKIKSVARRNYASAGIQPVAKAPATIGTVPTVIFDTEKPAPQFRSATIQRAVRAKSVDAFRKRDRDLQTARISRLLQFRGAASERDRAKHGAGRTARPRSPQDLGPRRESEQHLQLVPQHQPVHRVQTQDSLPANTHVVIHGKMNSKREPLLPDINDAHHANDIIKLTMITPEARDRNGAGSFLAANYGKQQQQDGCIMSDNEILDSSHNIEILQTQCLLKITHENNVIAETAHIHNSLPGFDSKKRKSQTDKTLSSLLFDGEYRSRNISEQNDSGIHAVASSESTSPYDEGPQEKGTSATENQQQAHCLDGEESASCSCFNLSSPKMKSSTTSDSSCICSLTNAKTFFGAAYVNGQSSVYDSNRSSFQINCTRNWENLSSSLEEGILEPTKMREFSIHAVDHREDLDEQQAVRSQRHRYAKEDEKRR</sequence>
<proteinExistence type="predicted"/>
<feature type="region of interest" description="Disordered" evidence="1">
    <location>
        <begin position="47"/>
        <end position="77"/>
    </location>
</feature>
<feature type="region of interest" description="Disordered" evidence="1">
    <location>
        <begin position="404"/>
        <end position="444"/>
    </location>
</feature>
<feature type="compositionally biased region" description="Polar residues" evidence="1">
    <location>
        <begin position="62"/>
        <end position="76"/>
    </location>
</feature>
<evidence type="ECO:0000313" key="3">
    <source>
        <dbReference type="Proteomes" id="UP001177670"/>
    </source>
</evidence>
<feature type="region of interest" description="Disordered" evidence="1">
    <location>
        <begin position="245"/>
        <end position="270"/>
    </location>
</feature>
<accession>A0AA40GHE2</accession>
<protein>
    <submittedName>
        <fullName evidence="2">Uncharacterized protein</fullName>
    </submittedName>
</protein>
<evidence type="ECO:0000313" key="2">
    <source>
        <dbReference type="EMBL" id="KAK1137305.1"/>
    </source>
</evidence>
<gene>
    <name evidence="2" type="ORF">K0M31_001818</name>
</gene>
<evidence type="ECO:0000256" key="1">
    <source>
        <dbReference type="SAM" id="MobiDB-lite"/>
    </source>
</evidence>
<reference evidence="2" key="1">
    <citation type="submission" date="2021-10" db="EMBL/GenBank/DDBJ databases">
        <title>Melipona bicolor Genome sequencing and assembly.</title>
        <authorList>
            <person name="Araujo N.S."/>
            <person name="Arias M.C."/>
        </authorList>
    </citation>
    <scope>NUCLEOTIDE SEQUENCE</scope>
    <source>
        <strain evidence="2">USP_2M_L1-L4_2017</strain>
        <tissue evidence="2">Whole body</tissue>
    </source>
</reference>
<name>A0AA40GHE2_9HYME</name>
<feature type="region of interest" description="Disordered" evidence="1">
    <location>
        <begin position="593"/>
        <end position="631"/>
    </location>
</feature>
<feature type="region of interest" description="Disordered" evidence="1">
    <location>
        <begin position="96"/>
        <end position="130"/>
    </location>
</feature>
<dbReference type="Proteomes" id="UP001177670">
    <property type="component" value="Unassembled WGS sequence"/>
</dbReference>
<keyword evidence="3" id="KW-1185">Reference proteome</keyword>
<feature type="region of interest" description="Disordered" evidence="1">
    <location>
        <begin position="730"/>
        <end position="751"/>
    </location>
</feature>